<proteinExistence type="predicted"/>
<name>A0A0A9GQA4_ARUDO</name>
<dbReference type="AlphaFoldDB" id="A0A0A9GQA4"/>
<reference evidence="1" key="1">
    <citation type="submission" date="2014-09" db="EMBL/GenBank/DDBJ databases">
        <authorList>
            <person name="Magalhaes I.L.F."/>
            <person name="Oliveira U."/>
            <person name="Santos F.R."/>
            <person name="Vidigal T.H.D.A."/>
            <person name="Brescovit A.D."/>
            <person name="Santos A.J."/>
        </authorList>
    </citation>
    <scope>NUCLEOTIDE SEQUENCE</scope>
    <source>
        <tissue evidence="1">Shoot tissue taken approximately 20 cm above the soil surface</tissue>
    </source>
</reference>
<sequence>MHNATIKIGRSMFKGRKPSDLHYHTILAETTK</sequence>
<dbReference type="EMBL" id="GBRH01173160">
    <property type="protein sequence ID" value="JAE24736.1"/>
    <property type="molecule type" value="Transcribed_RNA"/>
</dbReference>
<protein>
    <submittedName>
        <fullName evidence="1">Uncharacterized protein</fullName>
    </submittedName>
</protein>
<evidence type="ECO:0000313" key="1">
    <source>
        <dbReference type="EMBL" id="JAE24736.1"/>
    </source>
</evidence>
<reference evidence="1" key="2">
    <citation type="journal article" date="2015" name="Data Brief">
        <title>Shoot transcriptome of the giant reed, Arundo donax.</title>
        <authorList>
            <person name="Barrero R.A."/>
            <person name="Guerrero F.D."/>
            <person name="Moolhuijzen P."/>
            <person name="Goolsby J.A."/>
            <person name="Tidwell J."/>
            <person name="Bellgard S.E."/>
            <person name="Bellgard M.I."/>
        </authorList>
    </citation>
    <scope>NUCLEOTIDE SEQUENCE</scope>
    <source>
        <tissue evidence="1">Shoot tissue taken approximately 20 cm above the soil surface</tissue>
    </source>
</reference>
<accession>A0A0A9GQA4</accession>
<organism evidence="1">
    <name type="scientific">Arundo donax</name>
    <name type="common">Giant reed</name>
    <name type="synonym">Donax arundinaceus</name>
    <dbReference type="NCBI Taxonomy" id="35708"/>
    <lineage>
        <taxon>Eukaryota</taxon>
        <taxon>Viridiplantae</taxon>
        <taxon>Streptophyta</taxon>
        <taxon>Embryophyta</taxon>
        <taxon>Tracheophyta</taxon>
        <taxon>Spermatophyta</taxon>
        <taxon>Magnoliopsida</taxon>
        <taxon>Liliopsida</taxon>
        <taxon>Poales</taxon>
        <taxon>Poaceae</taxon>
        <taxon>PACMAD clade</taxon>
        <taxon>Arundinoideae</taxon>
        <taxon>Arundineae</taxon>
        <taxon>Arundo</taxon>
    </lineage>
</organism>